<evidence type="ECO:0000313" key="2">
    <source>
        <dbReference type="EMBL" id="KRO01021.1"/>
    </source>
</evidence>
<dbReference type="AlphaFoldDB" id="A0A0R2LPI0"/>
<keyword evidence="1" id="KW-0472">Membrane</keyword>
<keyword evidence="1" id="KW-0812">Transmembrane</keyword>
<feature type="transmembrane region" description="Helical" evidence="1">
    <location>
        <begin position="46"/>
        <end position="66"/>
    </location>
</feature>
<dbReference type="NCBIfam" id="TIGR02327">
    <property type="entry name" value="int_mem_ywzB"/>
    <property type="match status" value="1"/>
</dbReference>
<reference evidence="2 3" key="1">
    <citation type="journal article" date="2015" name="Genome Announc.">
        <title>Expanding the biotechnology potential of lactobacilli through comparative genomics of 213 strains and associated genera.</title>
        <authorList>
            <person name="Sun Z."/>
            <person name="Harris H.M."/>
            <person name="McCann A."/>
            <person name="Guo C."/>
            <person name="Argimon S."/>
            <person name="Zhang W."/>
            <person name="Yang X."/>
            <person name="Jeffery I.B."/>
            <person name="Cooney J.C."/>
            <person name="Kagawa T.F."/>
            <person name="Liu W."/>
            <person name="Song Y."/>
            <person name="Salvetti E."/>
            <person name="Wrobel A."/>
            <person name="Rasinkangas P."/>
            <person name="Parkhill J."/>
            <person name="Rea M.C."/>
            <person name="O'Sullivan O."/>
            <person name="Ritari J."/>
            <person name="Douillard F.P."/>
            <person name="Paul Ross R."/>
            <person name="Yang R."/>
            <person name="Briner A.E."/>
            <person name="Felis G.E."/>
            <person name="de Vos W.M."/>
            <person name="Barrangou R."/>
            <person name="Klaenhammer T.R."/>
            <person name="Caufield P.W."/>
            <person name="Cui Y."/>
            <person name="Zhang H."/>
            <person name="O'Toole P.W."/>
        </authorList>
    </citation>
    <scope>NUCLEOTIDE SEQUENCE [LARGE SCALE GENOMIC DNA]</scope>
    <source>
        <strain evidence="2 3">NBRC 103219</strain>
    </source>
</reference>
<evidence type="ECO:0008006" key="4">
    <source>
        <dbReference type="Google" id="ProtNLM"/>
    </source>
</evidence>
<accession>A0A0R2LPI0</accession>
<evidence type="ECO:0000313" key="3">
    <source>
        <dbReference type="Proteomes" id="UP000051886"/>
    </source>
</evidence>
<evidence type="ECO:0000256" key="1">
    <source>
        <dbReference type="SAM" id="Phobius"/>
    </source>
</evidence>
<keyword evidence="1" id="KW-1133">Transmembrane helix</keyword>
<dbReference type="PATRIC" id="fig|449659.4.peg.1216"/>
<feature type="transmembrane region" description="Helical" evidence="1">
    <location>
        <begin position="6"/>
        <end position="26"/>
    </location>
</feature>
<proteinExistence type="predicted"/>
<dbReference type="Pfam" id="PF06612">
    <property type="entry name" value="DUF1146"/>
    <property type="match status" value="1"/>
</dbReference>
<dbReference type="RefSeq" id="WP_017868349.1">
    <property type="nucleotide sequence ID" value="NZ_BJYB01000007.1"/>
</dbReference>
<organism evidence="2 3">
    <name type="scientific">Ligilactobacillus pobuzihii</name>
    <dbReference type="NCBI Taxonomy" id="449659"/>
    <lineage>
        <taxon>Bacteria</taxon>
        <taxon>Bacillati</taxon>
        <taxon>Bacillota</taxon>
        <taxon>Bacilli</taxon>
        <taxon>Lactobacillales</taxon>
        <taxon>Lactobacillaceae</taxon>
        <taxon>Ligilactobacillus</taxon>
    </lineage>
</organism>
<dbReference type="STRING" id="449659.IV66_GL001200"/>
<keyword evidence="3" id="KW-1185">Reference proteome</keyword>
<name>A0A0R2LPI0_9LACO</name>
<sequence>MKWMGIQAILTVLSHFIFIGLAFSALQSLRLDRYIVPERQGKFKLVLVLFSVALGFLCSEFFLSFVDNIRNFSYLFSK</sequence>
<dbReference type="EMBL" id="JQCN01000017">
    <property type="protein sequence ID" value="KRO01021.1"/>
    <property type="molecule type" value="Genomic_DNA"/>
</dbReference>
<dbReference type="OrthoDB" id="1651016at2"/>
<dbReference type="InterPro" id="IPR009526">
    <property type="entry name" value="DUF1146"/>
</dbReference>
<dbReference type="Proteomes" id="UP000051886">
    <property type="component" value="Unassembled WGS sequence"/>
</dbReference>
<gene>
    <name evidence="2" type="ORF">IV66_GL001200</name>
</gene>
<protein>
    <recommendedName>
        <fullName evidence="4">DUF1146 domain-containing protein</fullName>
    </recommendedName>
</protein>
<comment type="caution">
    <text evidence="2">The sequence shown here is derived from an EMBL/GenBank/DDBJ whole genome shotgun (WGS) entry which is preliminary data.</text>
</comment>